<evidence type="ECO:0000313" key="3">
    <source>
        <dbReference type="Proteomes" id="UP000192578"/>
    </source>
</evidence>
<name>A0A1W0WXG5_HYPEX</name>
<keyword evidence="3" id="KW-1185">Reference proteome</keyword>
<feature type="region of interest" description="Disordered" evidence="1">
    <location>
        <begin position="159"/>
        <end position="189"/>
    </location>
</feature>
<dbReference type="OrthoDB" id="10682309at2759"/>
<dbReference type="Proteomes" id="UP000192578">
    <property type="component" value="Unassembled WGS sequence"/>
</dbReference>
<evidence type="ECO:0000256" key="1">
    <source>
        <dbReference type="SAM" id="MobiDB-lite"/>
    </source>
</evidence>
<accession>A0A1W0WXG5</accession>
<reference evidence="3" key="1">
    <citation type="submission" date="2017-01" db="EMBL/GenBank/DDBJ databases">
        <title>Comparative genomics of anhydrobiosis in the tardigrade Hypsibius dujardini.</title>
        <authorList>
            <person name="Yoshida Y."/>
            <person name="Koutsovoulos G."/>
            <person name="Laetsch D."/>
            <person name="Stevens L."/>
            <person name="Kumar S."/>
            <person name="Horikawa D."/>
            <person name="Ishino K."/>
            <person name="Komine S."/>
            <person name="Tomita M."/>
            <person name="Blaxter M."/>
            <person name="Arakawa K."/>
        </authorList>
    </citation>
    <scope>NUCLEOTIDE SEQUENCE [LARGE SCALE GENOMIC DNA]</scope>
    <source>
        <strain evidence="3">Z151</strain>
    </source>
</reference>
<feature type="compositionally biased region" description="Basic and acidic residues" evidence="1">
    <location>
        <begin position="178"/>
        <end position="189"/>
    </location>
</feature>
<comment type="caution">
    <text evidence="2">The sequence shown here is derived from an EMBL/GenBank/DDBJ whole genome shotgun (WGS) entry which is preliminary data.</text>
</comment>
<evidence type="ECO:0000313" key="2">
    <source>
        <dbReference type="EMBL" id="OQV19899.1"/>
    </source>
</evidence>
<proteinExistence type="predicted"/>
<organism evidence="2 3">
    <name type="scientific">Hypsibius exemplaris</name>
    <name type="common">Freshwater tardigrade</name>
    <dbReference type="NCBI Taxonomy" id="2072580"/>
    <lineage>
        <taxon>Eukaryota</taxon>
        <taxon>Metazoa</taxon>
        <taxon>Ecdysozoa</taxon>
        <taxon>Tardigrada</taxon>
        <taxon>Eutardigrada</taxon>
        <taxon>Parachela</taxon>
        <taxon>Hypsibioidea</taxon>
        <taxon>Hypsibiidae</taxon>
        <taxon>Hypsibius</taxon>
    </lineage>
</organism>
<gene>
    <name evidence="2" type="ORF">BV898_06167</name>
</gene>
<dbReference type="AlphaFoldDB" id="A0A1W0WXG5"/>
<dbReference type="EMBL" id="MTYJ01000035">
    <property type="protein sequence ID" value="OQV19899.1"/>
    <property type="molecule type" value="Genomic_DNA"/>
</dbReference>
<protein>
    <submittedName>
        <fullName evidence="2">Uncharacterized protein</fullName>
    </submittedName>
</protein>
<sequence length="267" mass="27949">MEHRRNSFGKSIPDGAEKGFVADIGFPGDLPLPTHEGLQYKGSIHRQKSLEESAHLAAASHAHDKIARQVDQIAGLGPVNESTENMQGSALDTLNAELDQPLDPIPELPEKKGIVARAVESVTAAAESVAAAAGSAAGTVAAAAETAADTVAEIFHNATASKSSEEDHHSVGGQLKRQKTDDAGPKEKGLIDSAIDKVWNVLTGKEEIGQQTEELGQRTDRDIVEHSILNADAPVFVPHGFVPLVDQPLSGGIPAASLPPARNDGLQ</sequence>